<sequence length="533" mass="59039">MTVPFLPRPIARLLLAALPLLLVAGLVQPAPAAAEERALRMARLSQEPASAPTPASLGRPLSSEDVARYKLIFRLQEDGNWEAANRLMARLDNRLLLGHVLAQRYLHPKKYRSSYEELAAWLDDYADHPQAVRIHRLATKRRPAGVSAPASPVEGYLRGHGQELRTARSGRAELREALQKGLSAWRGRRYAKAAEIFMALAQAEDVGEEDVAAGAFWAARALMAGQRPQLVTHFLRVAARASDGFYGLLAQRLLGHSIAFDWHDEERLRLRARELLVRYPAARRALALGQVGRNELAEDEVRKLGARARPEMAYALAALAEAASLPGAQMRVAQRVRMQDGRRHDGALFPVPDWQPAGGFKVDRALVYAVIRAESAFDVEARSPAGAMGLMQLLPGTAAYVASLEDTIEYDGAHTLLDPERNIELGQAFLLRLTRSETVSRSLIHLMAAYNAGEGRLQGWLEKDLKGVGNDPLLFVESIPIAETRRYVKKVLTNLWAYRARLGQEIPELQALAENRWPELVALDGGRRHARAN</sequence>
<dbReference type="CDD" id="cd13401">
    <property type="entry name" value="Slt70-like"/>
    <property type="match status" value="1"/>
</dbReference>
<dbReference type="EMBL" id="JARGEQ010000001">
    <property type="protein sequence ID" value="MDF1584844.1"/>
    <property type="molecule type" value="Genomic_DNA"/>
</dbReference>
<evidence type="ECO:0000256" key="1">
    <source>
        <dbReference type="ARBA" id="ARBA00007734"/>
    </source>
</evidence>
<dbReference type="SUPFAM" id="SSF53955">
    <property type="entry name" value="Lysozyme-like"/>
    <property type="match status" value="1"/>
</dbReference>
<feature type="domain" description="Transglycosylase SLT" evidence="4">
    <location>
        <begin position="360"/>
        <end position="464"/>
    </location>
</feature>
<dbReference type="AlphaFoldDB" id="A0AAP3UY97"/>
<keyword evidence="3" id="KW-0732">Signal</keyword>
<dbReference type="Proteomes" id="UP001301140">
    <property type="component" value="Unassembled WGS sequence"/>
</dbReference>
<keyword evidence="6" id="KW-1185">Reference proteome</keyword>
<comment type="caution">
    <text evidence="5">The sequence shown here is derived from an EMBL/GenBank/DDBJ whole genome shotgun (WGS) entry which is preliminary data.</text>
</comment>
<name>A0AAP3UY97_9PROT</name>
<dbReference type="SUPFAM" id="SSF48435">
    <property type="entry name" value="Bacterial muramidases"/>
    <property type="match status" value="1"/>
</dbReference>
<comment type="similarity">
    <text evidence="1">Belongs to the transglycosylase Slt family.</text>
</comment>
<dbReference type="Gene3D" id="1.10.530.10">
    <property type="match status" value="1"/>
</dbReference>
<dbReference type="InterPro" id="IPR023346">
    <property type="entry name" value="Lysozyme-like_dom_sf"/>
</dbReference>
<dbReference type="Pfam" id="PF01464">
    <property type="entry name" value="SLT"/>
    <property type="match status" value="1"/>
</dbReference>
<evidence type="ECO:0000256" key="3">
    <source>
        <dbReference type="ARBA" id="ARBA00022729"/>
    </source>
</evidence>
<dbReference type="InterPro" id="IPR008258">
    <property type="entry name" value="Transglycosylase_SLT_dom_1"/>
</dbReference>
<dbReference type="GO" id="GO:0042597">
    <property type="term" value="C:periplasmic space"/>
    <property type="evidence" value="ECO:0007669"/>
    <property type="project" value="InterPro"/>
</dbReference>
<reference evidence="5 6" key="1">
    <citation type="submission" date="2023-03" db="EMBL/GenBank/DDBJ databases">
        <title>YIM 152171 draft genome.</title>
        <authorList>
            <person name="Yang Z."/>
        </authorList>
    </citation>
    <scope>NUCLEOTIDE SEQUENCE [LARGE SCALE GENOMIC DNA]</scope>
    <source>
        <strain evidence="5 6">YIM 152171</strain>
    </source>
</reference>
<accession>A0AAP3UY97</accession>
<evidence type="ECO:0000313" key="6">
    <source>
        <dbReference type="Proteomes" id="UP001301140"/>
    </source>
</evidence>
<evidence type="ECO:0000256" key="2">
    <source>
        <dbReference type="ARBA" id="ARBA00009387"/>
    </source>
</evidence>
<evidence type="ECO:0000313" key="5">
    <source>
        <dbReference type="EMBL" id="MDF1584844.1"/>
    </source>
</evidence>
<dbReference type="RefSeq" id="WP_327787250.1">
    <property type="nucleotide sequence ID" value="NZ_JARGEQ010000001.1"/>
</dbReference>
<gene>
    <name evidence="5" type="ORF">PZ740_00420</name>
</gene>
<dbReference type="PANTHER" id="PTHR37423">
    <property type="entry name" value="SOLUBLE LYTIC MUREIN TRANSGLYCOSYLASE-RELATED"/>
    <property type="match status" value="1"/>
</dbReference>
<protein>
    <submittedName>
        <fullName evidence="5">Lytic transglycosylase domain-containing protein</fullName>
    </submittedName>
</protein>
<dbReference type="InterPro" id="IPR008939">
    <property type="entry name" value="Lytic_TGlycosylase_superhlx_U"/>
</dbReference>
<dbReference type="GO" id="GO:0004553">
    <property type="term" value="F:hydrolase activity, hydrolyzing O-glycosyl compounds"/>
    <property type="evidence" value="ECO:0007669"/>
    <property type="project" value="InterPro"/>
</dbReference>
<evidence type="ECO:0000259" key="4">
    <source>
        <dbReference type="Pfam" id="PF01464"/>
    </source>
</evidence>
<dbReference type="PANTHER" id="PTHR37423:SF5">
    <property type="entry name" value="SOLUBLE LYTIC MUREIN TRANSGLYCOSYLASE"/>
    <property type="match status" value="1"/>
</dbReference>
<organism evidence="5 6">
    <name type="scientific">Marinimicrococcus flavescens</name>
    <dbReference type="NCBI Taxonomy" id="3031815"/>
    <lineage>
        <taxon>Bacteria</taxon>
        <taxon>Pseudomonadati</taxon>
        <taxon>Pseudomonadota</taxon>
        <taxon>Alphaproteobacteria</taxon>
        <taxon>Geminicoccales</taxon>
        <taxon>Geminicoccaceae</taxon>
        <taxon>Marinimicrococcus</taxon>
    </lineage>
</organism>
<proteinExistence type="inferred from homology"/>
<comment type="similarity">
    <text evidence="2">Belongs to the virb1 family.</text>
</comment>